<dbReference type="GO" id="GO:0006355">
    <property type="term" value="P:regulation of DNA-templated transcription"/>
    <property type="evidence" value="ECO:0007669"/>
    <property type="project" value="UniProtKB-ARBA"/>
</dbReference>
<dbReference type="Gene3D" id="1.10.357.10">
    <property type="entry name" value="Tetracycline Repressor, domain 2"/>
    <property type="match status" value="1"/>
</dbReference>
<evidence type="ECO:0000256" key="1">
    <source>
        <dbReference type="ARBA" id="ARBA00023125"/>
    </source>
</evidence>
<feature type="domain" description="HTH tetR-type" evidence="3">
    <location>
        <begin position="8"/>
        <end position="68"/>
    </location>
</feature>
<gene>
    <name evidence="4" type="ORF">M0651_05765</name>
</gene>
<dbReference type="Pfam" id="PF00440">
    <property type="entry name" value="TetR_N"/>
    <property type="match status" value="1"/>
</dbReference>
<dbReference type="SUPFAM" id="SSF46689">
    <property type="entry name" value="Homeodomain-like"/>
    <property type="match status" value="1"/>
</dbReference>
<dbReference type="InterPro" id="IPR009057">
    <property type="entry name" value="Homeodomain-like_sf"/>
</dbReference>
<dbReference type="Proteomes" id="UP001139534">
    <property type="component" value="Unassembled WGS sequence"/>
</dbReference>
<dbReference type="EMBL" id="JALPRK010000003">
    <property type="protein sequence ID" value="MCK8486680.1"/>
    <property type="molecule type" value="Genomic_DNA"/>
</dbReference>
<dbReference type="GO" id="GO:0003677">
    <property type="term" value="F:DNA binding"/>
    <property type="evidence" value="ECO:0007669"/>
    <property type="project" value="UniProtKB-UniRule"/>
</dbReference>
<dbReference type="PROSITE" id="PS50977">
    <property type="entry name" value="HTH_TETR_2"/>
    <property type="match status" value="1"/>
</dbReference>
<evidence type="ECO:0000256" key="2">
    <source>
        <dbReference type="PROSITE-ProRule" id="PRU00335"/>
    </source>
</evidence>
<dbReference type="AlphaFoldDB" id="A0A9X2BQX6"/>
<dbReference type="InterPro" id="IPR050109">
    <property type="entry name" value="HTH-type_TetR-like_transc_reg"/>
</dbReference>
<evidence type="ECO:0000313" key="4">
    <source>
        <dbReference type="EMBL" id="MCK8486680.1"/>
    </source>
</evidence>
<reference evidence="4" key="1">
    <citation type="submission" date="2022-04" db="EMBL/GenBank/DDBJ databases">
        <authorList>
            <person name="Seo M.-J."/>
        </authorList>
    </citation>
    <scope>NUCLEOTIDE SEQUENCE</scope>
    <source>
        <strain evidence="4">MBLB2552</strain>
    </source>
</reference>
<organism evidence="4 5">
    <name type="scientific">Paenibacillus mellifer</name>
    <dbReference type="NCBI Taxonomy" id="2937794"/>
    <lineage>
        <taxon>Bacteria</taxon>
        <taxon>Bacillati</taxon>
        <taxon>Bacillota</taxon>
        <taxon>Bacilli</taxon>
        <taxon>Bacillales</taxon>
        <taxon>Paenibacillaceae</taxon>
        <taxon>Paenibacillus</taxon>
    </lineage>
</organism>
<sequence length="198" mass="22670">MGEIRNAERTRKLILESAREEFLMNGYAGTKIEAIARRAGIKKQLIYHYFKGKDHLLKETIEDFLSSVPSGNFILPANPADIAEYRLRINIAYLMDFLKYTAWEAVEAIPGEINGEDIRGQLLKSYNEDIRSKQEMGLVPKELEPSFVTLMLSSLTIYPLLYPNVTRMITGLDSTDPEFQEGWAAFLRDISKRIFNLS</sequence>
<accession>A0A9X2BQX6</accession>
<dbReference type="RefSeq" id="WP_248550888.1">
    <property type="nucleotide sequence ID" value="NZ_JALPRK010000003.1"/>
</dbReference>
<proteinExistence type="predicted"/>
<dbReference type="PANTHER" id="PTHR30328">
    <property type="entry name" value="TRANSCRIPTIONAL REPRESSOR"/>
    <property type="match status" value="1"/>
</dbReference>
<feature type="DNA-binding region" description="H-T-H motif" evidence="2">
    <location>
        <begin position="31"/>
        <end position="50"/>
    </location>
</feature>
<evidence type="ECO:0000313" key="5">
    <source>
        <dbReference type="Proteomes" id="UP001139534"/>
    </source>
</evidence>
<keyword evidence="1 2" id="KW-0238">DNA-binding</keyword>
<dbReference type="PANTHER" id="PTHR30328:SF54">
    <property type="entry name" value="HTH-TYPE TRANSCRIPTIONAL REPRESSOR SCO4008"/>
    <property type="match status" value="1"/>
</dbReference>
<dbReference type="PRINTS" id="PR00455">
    <property type="entry name" value="HTHTETR"/>
</dbReference>
<comment type="caution">
    <text evidence="4">The sequence shown here is derived from an EMBL/GenBank/DDBJ whole genome shotgun (WGS) entry which is preliminary data.</text>
</comment>
<protein>
    <submittedName>
        <fullName evidence="4">TetR/AcrR family transcriptional regulator</fullName>
    </submittedName>
</protein>
<keyword evidence="5" id="KW-1185">Reference proteome</keyword>
<name>A0A9X2BQX6_9BACL</name>
<evidence type="ECO:0000259" key="3">
    <source>
        <dbReference type="PROSITE" id="PS50977"/>
    </source>
</evidence>
<dbReference type="InterPro" id="IPR001647">
    <property type="entry name" value="HTH_TetR"/>
</dbReference>